<keyword evidence="2" id="KW-1185">Reference proteome</keyword>
<name>A0ABR8Z7C6_9FLAO</name>
<dbReference type="RefSeq" id="WP_191734927.1">
    <property type="nucleotide sequence ID" value="NZ_JACYFS010000001.1"/>
</dbReference>
<protein>
    <submittedName>
        <fullName evidence="1">Uncharacterized protein</fullName>
    </submittedName>
</protein>
<dbReference type="Proteomes" id="UP000637299">
    <property type="component" value="Unassembled WGS sequence"/>
</dbReference>
<dbReference type="EMBL" id="JACYFS010000001">
    <property type="protein sequence ID" value="MBD8081111.1"/>
    <property type="molecule type" value="Genomic_DNA"/>
</dbReference>
<sequence length="89" mass="10461">MEEPTLCIHCDEWFDLSDGYGSEKWHDNTIICRNCHIKEEVEIEADDRWESINIDLVNALYDLDKEKELANRLQPCNKAKILLLAELLK</sequence>
<comment type="caution">
    <text evidence="1">The sequence shown here is derived from an EMBL/GenBank/DDBJ whole genome shotgun (WGS) entry which is preliminary data.</text>
</comment>
<organism evidence="1 2">
    <name type="scientific">Chryseobacterium caseinilyticum</name>
    <dbReference type="NCBI Taxonomy" id="2771428"/>
    <lineage>
        <taxon>Bacteria</taxon>
        <taxon>Pseudomonadati</taxon>
        <taxon>Bacteroidota</taxon>
        <taxon>Flavobacteriia</taxon>
        <taxon>Flavobacteriales</taxon>
        <taxon>Weeksellaceae</taxon>
        <taxon>Chryseobacterium group</taxon>
        <taxon>Chryseobacterium</taxon>
    </lineage>
</organism>
<accession>A0ABR8Z7C6</accession>
<reference evidence="1 2" key="1">
    <citation type="submission" date="2020-09" db="EMBL/GenBank/DDBJ databases">
        <title>Genome seq and assembly of Chryseobacterium sp.</title>
        <authorList>
            <person name="Chhetri G."/>
        </authorList>
    </citation>
    <scope>NUCLEOTIDE SEQUENCE [LARGE SCALE GENOMIC DNA]</scope>
    <source>
        <strain evidence="1 2">GCR10</strain>
    </source>
</reference>
<gene>
    <name evidence="1" type="ORF">IC610_01605</name>
</gene>
<evidence type="ECO:0000313" key="2">
    <source>
        <dbReference type="Proteomes" id="UP000637299"/>
    </source>
</evidence>
<proteinExistence type="predicted"/>
<evidence type="ECO:0000313" key="1">
    <source>
        <dbReference type="EMBL" id="MBD8081111.1"/>
    </source>
</evidence>